<dbReference type="HAMAP" id="MF_01086">
    <property type="entry name" value="UPF0284"/>
    <property type="match status" value="1"/>
</dbReference>
<dbReference type="KEGG" id="gah:GAH_01592"/>
<dbReference type="NCBIfam" id="TIGR00303">
    <property type="entry name" value="nicotinate mononucleotide-dependent phosphoribosyltransferase CobT"/>
    <property type="match status" value="1"/>
</dbReference>
<name>A0A0F7ICX3_9EURY</name>
<dbReference type="NCBIfam" id="NF003372">
    <property type="entry name" value="PRK04447.1-5"/>
    <property type="match status" value="1"/>
</dbReference>
<dbReference type="InterPro" id="IPR036087">
    <property type="entry name" value="Nict_dMeBzImd_PRibTrfase_sf"/>
</dbReference>
<dbReference type="HOGENOM" id="CLU_053134_0_0_2"/>
<dbReference type="InParanoid" id="A0A0F7ICX3"/>
<dbReference type="GO" id="GO:0008939">
    <property type="term" value="F:nicotinate-nucleotide-dimethylbenzimidazole phosphoribosyltransferase activity"/>
    <property type="evidence" value="ECO:0007669"/>
    <property type="project" value="InterPro"/>
</dbReference>
<dbReference type="Proteomes" id="UP000034723">
    <property type="component" value="Chromosome"/>
</dbReference>
<dbReference type="Gene3D" id="3.40.50.10210">
    <property type="match status" value="1"/>
</dbReference>
<dbReference type="Pfam" id="PF02277">
    <property type="entry name" value="DBI_PRT"/>
    <property type="match status" value="1"/>
</dbReference>
<sequence>MSYRVVKGEDFSHLLERDVAFLLCIGNTRTAEIQGITVAGESPELIKFTPPADAELLYYGHCKSIPFPPATPDGKPTPALITYTALRLLGTPLFVVDSGLMVKPKIPYYSINAPVGNNIAEGKAMELEAAVEAFEYAKILGREFSKRFEVLMIGESIPAGTTTAGAVLKAMGVEAKVSSSMPENPVEVKRQVIEKAVSRINSSDPLEILAEVGDPVLLAVTGIALGSRKPVILAGGTQMAAASQVIRAIDEAKEIHIATTVYVAEDSTADIAEIAATDVIASDPGLGESVKPGLRAYAEGFVKEGVGAGGATLLAYKNGFTKEMFLKEIEKDYEIIVEQAKK</sequence>
<reference evidence="2 3" key="1">
    <citation type="submission" date="2015-04" db="EMBL/GenBank/DDBJ databases">
        <title>The complete genome sequence of the hyperthermophilic, obligate iron-reducing archaeon Geoglobus ahangari strain 234T.</title>
        <authorList>
            <person name="Manzella M.P."/>
            <person name="Holmes D.E."/>
            <person name="Rocheleau J.M."/>
            <person name="Chung A."/>
            <person name="Reguera G."/>
            <person name="Kashefi K."/>
        </authorList>
    </citation>
    <scope>NUCLEOTIDE SEQUENCE [LARGE SCALE GENOMIC DNA]</scope>
    <source>
        <strain evidence="2 3">234</strain>
    </source>
</reference>
<proteinExistence type="inferred from homology"/>
<comment type="similarity">
    <text evidence="1">Belongs to the UPF0284 family.</text>
</comment>
<dbReference type="AlphaFoldDB" id="A0A0F7ICX3"/>
<dbReference type="GeneID" id="24804160"/>
<dbReference type="InterPro" id="IPR003200">
    <property type="entry name" value="Nict_dMeBzImd_PRibTrfase"/>
</dbReference>
<accession>A0A0F7ICX3</accession>
<protein>
    <recommendedName>
        <fullName evidence="1">UPF0284 protein GAH_01592</fullName>
    </recommendedName>
</protein>
<dbReference type="PANTHER" id="PTHR38811:SF1">
    <property type="entry name" value="UPF0284 PROTEIN SLL1500"/>
    <property type="match status" value="1"/>
</dbReference>
<organism evidence="2 3">
    <name type="scientific">Geoglobus ahangari</name>
    <dbReference type="NCBI Taxonomy" id="113653"/>
    <lineage>
        <taxon>Archaea</taxon>
        <taxon>Methanobacteriati</taxon>
        <taxon>Methanobacteriota</taxon>
        <taxon>Archaeoglobi</taxon>
        <taxon>Archaeoglobales</taxon>
        <taxon>Archaeoglobaceae</taxon>
        <taxon>Geoglobus</taxon>
    </lineage>
</organism>
<dbReference type="InterPro" id="IPR002805">
    <property type="entry name" value="Nict_dMeBzImd_PRibTrfase_arc"/>
</dbReference>
<evidence type="ECO:0000313" key="3">
    <source>
        <dbReference type="Proteomes" id="UP000034723"/>
    </source>
</evidence>
<dbReference type="STRING" id="113653.GAH_01592"/>
<dbReference type="RefSeq" id="WP_052747819.1">
    <property type="nucleotide sequence ID" value="NZ_CP011267.1"/>
</dbReference>
<dbReference type="OrthoDB" id="9136at2157"/>
<dbReference type="PANTHER" id="PTHR38811">
    <property type="match status" value="1"/>
</dbReference>
<dbReference type="PATRIC" id="fig|113653.22.peg.1568"/>
<dbReference type="EMBL" id="CP011267">
    <property type="protein sequence ID" value="AKG91120.1"/>
    <property type="molecule type" value="Genomic_DNA"/>
</dbReference>
<gene>
    <name evidence="2" type="ORF">GAH_01592</name>
</gene>
<keyword evidence="3" id="KW-1185">Reference proteome</keyword>
<dbReference type="CDD" id="cd02439">
    <property type="entry name" value="DMB-PRT_CobT"/>
    <property type="match status" value="1"/>
</dbReference>
<evidence type="ECO:0000256" key="1">
    <source>
        <dbReference type="HAMAP-Rule" id="MF_01086"/>
    </source>
</evidence>
<dbReference type="SUPFAM" id="SSF52733">
    <property type="entry name" value="Nicotinate mononucleotide:5,6-dimethylbenzimidazole phosphoribosyltransferase (CobT)"/>
    <property type="match status" value="1"/>
</dbReference>
<evidence type="ECO:0000313" key="2">
    <source>
        <dbReference type="EMBL" id="AKG91120.1"/>
    </source>
</evidence>